<dbReference type="EMBL" id="JAUTBA010000001">
    <property type="protein sequence ID" value="MDQ1151871.1"/>
    <property type="molecule type" value="Genomic_DNA"/>
</dbReference>
<accession>A0ABU0UAJ4</accession>
<evidence type="ECO:0000313" key="1">
    <source>
        <dbReference type="EMBL" id="MDQ1151871.1"/>
    </source>
</evidence>
<name>A0ABU0UAJ4_9SPHI</name>
<keyword evidence="2" id="KW-1185">Reference proteome</keyword>
<dbReference type="Proteomes" id="UP001244640">
    <property type="component" value="Unassembled WGS sequence"/>
</dbReference>
<reference evidence="1 2" key="1">
    <citation type="submission" date="2023-07" db="EMBL/GenBank/DDBJ databases">
        <title>Functional and genomic diversity of the sorghum phyllosphere microbiome.</title>
        <authorList>
            <person name="Shade A."/>
        </authorList>
    </citation>
    <scope>NUCLEOTIDE SEQUENCE [LARGE SCALE GENOMIC DNA]</scope>
    <source>
        <strain evidence="1 2">SORGH_AS_0892</strain>
    </source>
</reference>
<evidence type="ECO:0000313" key="2">
    <source>
        <dbReference type="Proteomes" id="UP001244640"/>
    </source>
</evidence>
<protein>
    <recommendedName>
        <fullName evidence="3">Abi-like protein</fullName>
    </recommendedName>
</protein>
<evidence type="ECO:0008006" key="3">
    <source>
        <dbReference type="Google" id="ProtNLM"/>
    </source>
</evidence>
<organism evidence="1 2">
    <name type="scientific">Sphingobacterium zeae</name>
    <dbReference type="NCBI Taxonomy" id="1776859"/>
    <lineage>
        <taxon>Bacteria</taxon>
        <taxon>Pseudomonadati</taxon>
        <taxon>Bacteroidota</taxon>
        <taxon>Sphingobacteriia</taxon>
        <taxon>Sphingobacteriales</taxon>
        <taxon>Sphingobacteriaceae</taxon>
        <taxon>Sphingobacterium</taxon>
    </lineage>
</organism>
<comment type="caution">
    <text evidence="1">The sequence shown here is derived from an EMBL/GenBank/DDBJ whole genome shotgun (WGS) entry which is preliminary data.</text>
</comment>
<gene>
    <name evidence="1" type="ORF">QE382_003855</name>
</gene>
<proteinExistence type="predicted"/>
<sequence>MKIELRNKYLSRPRYNRYLIATANNKIKAKRLYNANIRLAQAFHPLLSQFEVVLRNKLNIVLTSHFNDPDWIITQKNGFMRHQSLRNSHYFLKTCIQKSEHKLNRRGIPITNGKIISDQTFGFWLAFFLPHHYTLVNGQPIHVFIHKPALENRASIYDKLDKIKNFRNRVNHCEPICFSGHNIDCSYPAYELQVC</sequence>
<dbReference type="RefSeq" id="WP_307187292.1">
    <property type="nucleotide sequence ID" value="NZ_JAUTBA010000001.1"/>
</dbReference>